<proteinExistence type="predicted"/>
<keyword evidence="2" id="KW-1185">Reference proteome</keyword>
<accession>A0ABD1YHP6</accession>
<comment type="caution">
    <text evidence="1">The sequence shown here is derived from an EMBL/GenBank/DDBJ whole genome shotgun (WGS) entry which is preliminary data.</text>
</comment>
<name>A0ABD1YHP6_9MARC</name>
<organism evidence="1 2">
    <name type="scientific">Riccia fluitans</name>
    <dbReference type="NCBI Taxonomy" id="41844"/>
    <lineage>
        <taxon>Eukaryota</taxon>
        <taxon>Viridiplantae</taxon>
        <taxon>Streptophyta</taxon>
        <taxon>Embryophyta</taxon>
        <taxon>Marchantiophyta</taxon>
        <taxon>Marchantiopsida</taxon>
        <taxon>Marchantiidae</taxon>
        <taxon>Marchantiales</taxon>
        <taxon>Ricciaceae</taxon>
        <taxon>Riccia</taxon>
    </lineage>
</organism>
<dbReference type="Proteomes" id="UP001605036">
    <property type="component" value="Unassembled WGS sequence"/>
</dbReference>
<reference evidence="1 2" key="1">
    <citation type="submission" date="2024-09" db="EMBL/GenBank/DDBJ databases">
        <title>Chromosome-scale assembly of Riccia fluitans.</title>
        <authorList>
            <person name="Paukszto L."/>
            <person name="Sawicki J."/>
            <person name="Karawczyk K."/>
            <person name="Piernik-Szablinska J."/>
            <person name="Szczecinska M."/>
            <person name="Mazdziarz M."/>
        </authorList>
    </citation>
    <scope>NUCLEOTIDE SEQUENCE [LARGE SCALE GENOMIC DNA]</scope>
    <source>
        <strain evidence="1">Rf_01</strain>
        <tissue evidence="1">Aerial parts of the thallus</tissue>
    </source>
</reference>
<sequence length="91" mass="10295">MFGNVTKGLGSSERCSEAKKYSCLMLLTTCICMMKRDAGMPIADSMCGVKDIVNRLKKFGDKSLEDLAGRLQLEEDPEKNMNQERKLMLWL</sequence>
<protein>
    <submittedName>
        <fullName evidence="1">Uncharacterized protein</fullName>
    </submittedName>
</protein>
<evidence type="ECO:0000313" key="2">
    <source>
        <dbReference type="Proteomes" id="UP001605036"/>
    </source>
</evidence>
<gene>
    <name evidence="1" type="ORF">R1flu_013703</name>
</gene>
<evidence type="ECO:0000313" key="1">
    <source>
        <dbReference type="EMBL" id="KAL2629017.1"/>
    </source>
</evidence>
<dbReference type="AlphaFoldDB" id="A0ABD1YHP6"/>
<dbReference type="EMBL" id="JBHFFA010000004">
    <property type="protein sequence ID" value="KAL2629017.1"/>
    <property type="molecule type" value="Genomic_DNA"/>
</dbReference>